<dbReference type="RefSeq" id="XP_016624297.1">
    <property type="nucleotide sequence ID" value="XM_016758969.1"/>
</dbReference>
<accession>A0A0D2HW98</accession>
<dbReference type="HOGENOM" id="CLU_368807_0_0_1"/>
<feature type="compositionally biased region" description="Basic and acidic residues" evidence="1">
    <location>
        <begin position="164"/>
        <end position="175"/>
    </location>
</feature>
<reference evidence="2" key="1">
    <citation type="submission" date="2015-01" db="EMBL/GenBank/DDBJ databases">
        <title>The Genome Sequence of Cladophialophora bantiana CBS 173.52.</title>
        <authorList>
            <consortium name="The Broad Institute Genomics Platform"/>
            <person name="Cuomo C."/>
            <person name="de Hoog S."/>
            <person name="Gorbushina A."/>
            <person name="Stielow B."/>
            <person name="Teixiera M."/>
            <person name="Abouelleil A."/>
            <person name="Chapman S.B."/>
            <person name="Priest M."/>
            <person name="Young S.K."/>
            <person name="Wortman J."/>
            <person name="Nusbaum C."/>
            <person name="Birren B."/>
        </authorList>
    </citation>
    <scope>NUCLEOTIDE SEQUENCE [LARGE SCALE GENOMIC DNA]</scope>
    <source>
        <strain evidence="2">CBS 173.52</strain>
    </source>
</reference>
<feature type="region of interest" description="Disordered" evidence="1">
    <location>
        <begin position="1"/>
        <end position="38"/>
    </location>
</feature>
<dbReference type="AlphaFoldDB" id="A0A0D2HW98"/>
<organism evidence="2 3">
    <name type="scientific">Cladophialophora bantiana (strain ATCC 10958 / CBS 173.52 / CDC B-1940 / NIH 8579)</name>
    <name type="common">Xylohypha bantiana</name>
    <dbReference type="NCBI Taxonomy" id="1442370"/>
    <lineage>
        <taxon>Eukaryota</taxon>
        <taxon>Fungi</taxon>
        <taxon>Dikarya</taxon>
        <taxon>Ascomycota</taxon>
        <taxon>Pezizomycotina</taxon>
        <taxon>Eurotiomycetes</taxon>
        <taxon>Chaetothyriomycetidae</taxon>
        <taxon>Chaetothyriales</taxon>
        <taxon>Herpotrichiellaceae</taxon>
        <taxon>Cladophialophora</taxon>
    </lineage>
</organism>
<feature type="compositionally biased region" description="Acidic residues" evidence="1">
    <location>
        <begin position="493"/>
        <end position="504"/>
    </location>
</feature>
<feature type="region of interest" description="Disordered" evidence="1">
    <location>
        <begin position="290"/>
        <end position="345"/>
    </location>
</feature>
<sequence>MVHTRGQGARPEGFSEYQPPKREQKVAPRAPMAPLIGSHSSSSSSLFLAVDLSALTGAATIRASAQTRTLCRDASTQTDAELTCKCHLEPASAKRRREPDDGAAQAASKRHKAITPEQPKFLFSKTRNRSLLTSAPSKLSSRHESPFFHRTLEPTSPESSPANTEERPISQERPRPQQPGTPAPAAAQSGIMGSVRKLFGYFTGSSTQGPAENVGQHQQPPSPPQQSSLIDQDQTQDGDTTARESQEFSEQGSPTPAPRITINEPDSPTRGSPLLDSRILTREYLKRRRTANTIGGREQLAAMADSTESRAADFNPAETPGTNKRKLTSVEGQIPGPKRGGFGIDDSYLDVENEVEGIGESSLTKTQPATPATKLLPQTPLRSAMRQTGTDFGTVGRSVKSVRINPIDSVKAVYGQYGRSGDYRGSTFADLESQSPDSSSSLPFDVQHIHLRTTIQNTRNTFRLDPNIIDPNDDTWRPSLANPRPGHFRVPDSDEFEEEEEEDTLTLHQAAAQEEVPPQPSTPRMSHAELPPTTQFELSGFTGHTDSIMVNETQEFRLNKARSDAQKYKPAKSSRLFMSEKARSRSSSPPGSETELTESQIETSAIGGQFQETPVQASRRLTVSRLMGREELDNTVIGRDGMTDYQREHQFDAWVENLLNGGNAPSPQTYVEAGIASSYVESLLQKTWTERDTRESIEFWDREFEEGLRAARQATAQGRQLLWVTDPEEILDFERNGY</sequence>
<keyword evidence="3" id="KW-1185">Reference proteome</keyword>
<dbReference type="Proteomes" id="UP000053789">
    <property type="component" value="Unassembled WGS sequence"/>
</dbReference>
<evidence type="ECO:0000256" key="1">
    <source>
        <dbReference type="SAM" id="MobiDB-lite"/>
    </source>
</evidence>
<gene>
    <name evidence="2" type="ORF">Z519_01212</name>
</gene>
<feature type="region of interest" description="Disordered" evidence="1">
    <location>
        <begin position="92"/>
        <end position="188"/>
    </location>
</feature>
<feature type="region of interest" description="Disordered" evidence="1">
    <location>
        <begin position="560"/>
        <end position="604"/>
    </location>
</feature>
<feature type="compositionally biased region" description="Polar residues" evidence="1">
    <location>
        <begin position="153"/>
        <end position="163"/>
    </location>
</feature>
<protein>
    <submittedName>
        <fullName evidence="2">Uncharacterized protein</fullName>
    </submittedName>
</protein>
<dbReference type="GeneID" id="27694140"/>
<feature type="compositionally biased region" description="Polar residues" evidence="1">
    <location>
        <begin position="129"/>
        <end position="139"/>
    </location>
</feature>
<feature type="region of interest" description="Disordered" evidence="1">
    <location>
        <begin position="201"/>
        <end position="278"/>
    </location>
</feature>
<dbReference type="OrthoDB" id="4157485at2759"/>
<name>A0A0D2HW98_CLAB1</name>
<feature type="region of interest" description="Disordered" evidence="1">
    <location>
        <begin position="464"/>
        <end position="506"/>
    </location>
</feature>
<evidence type="ECO:0000313" key="2">
    <source>
        <dbReference type="EMBL" id="KIW97628.1"/>
    </source>
</evidence>
<proteinExistence type="predicted"/>
<dbReference type="EMBL" id="KN846981">
    <property type="protein sequence ID" value="KIW97628.1"/>
    <property type="molecule type" value="Genomic_DNA"/>
</dbReference>
<feature type="compositionally biased region" description="Basic and acidic residues" evidence="1">
    <location>
        <begin position="141"/>
        <end position="152"/>
    </location>
</feature>
<feature type="compositionally biased region" description="Low complexity" evidence="1">
    <location>
        <begin position="225"/>
        <end position="239"/>
    </location>
</feature>
<dbReference type="VEuPathDB" id="FungiDB:Z519_01212"/>
<evidence type="ECO:0000313" key="3">
    <source>
        <dbReference type="Proteomes" id="UP000053789"/>
    </source>
</evidence>